<reference evidence="2 3" key="1">
    <citation type="submission" date="2022-10" db="EMBL/GenBank/DDBJ databases">
        <title>Sphingomonas sp.</title>
        <authorList>
            <person name="Jin C."/>
        </authorList>
    </citation>
    <scope>NUCLEOTIDE SEQUENCE [LARGE SCALE GENOMIC DNA]</scope>
    <source>
        <strain evidence="2 3">BN140010</strain>
    </source>
</reference>
<dbReference type="EMBL" id="JAPDOB010000002">
    <property type="protein sequence ID" value="MCW3798110.1"/>
    <property type="molecule type" value="Genomic_DNA"/>
</dbReference>
<dbReference type="InterPro" id="IPR016181">
    <property type="entry name" value="Acyl_CoA_acyltransferase"/>
</dbReference>
<evidence type="ECO:0000313" key="2">
    <source>
        <dbReference type="EMBL" id="MCW3798110.1"/>
    </source>
</evidence>
<organism evidence="2 3">
    <name type="scientific">Sphingomonas arvum</name>
    <dbReference type="NCBI Taxonomy" id="2992113"/>
    <lineage>
        <taxon>Bacteria</taxon>
        <taxon>Pseudomonadati</taxon>
        <taxon>Pseudomonadota</taxon>
        <taxon>Alphaproteobacteria</taxon>
        <taxon>Sphingomonadales</taxon>
        <taxon>Sphingomonadaceae</taxon>
        <taxon>Sphingomonas</taxon>
    </lineage>
</organism>
<name>A0ABT3JGB3_9SPHN</name>
<dbReference type="RefSeq" id="WP_264882794.1">
    <property type="nucleotide sequence ID" value="NZ_JAPDOB010000002.1"/>
</dbReference>
<dbReference type="Pfam" id="PF14542">
    <property type="entry name" value="Acetyltransf_CG"/>
    <property type="match status" value="1"/>
</dbReference>
<protein>
    <submittedName>
        <fullName evidence="2">N-acetyltransferase</fullName>
    </submittedName>
</protein>
<evidence type="ECO:0000259" key="1">
    <source>
        <dbReference type="PROSITE" id="PS51729"/>
    </source>
</evidence>
<proteinExistence type="predicted"/>
<dbReference type="SUPFAM" id="SSF55729">
    <property type="entry name" value="Acyl-CoA N-acyltransferases (Nat)"/>
    <property type="match status" value="1"/>
</dbReference>
<dbReference type="Gene3D" id="3.40.630.30">
    <property type="match status" value="1"/>
</dbReference>
<comment type="caution">
    <text evidence="2">The sequence shown here is derived from an EMBL/GenBank/DDBJ whole genome shotgun (WGS) entry which is preliminary data.</text>
</comment>
<dbReference type="PANTHER" id="PTHR31435">
    <property type="entry name" value="PROTEIN NATD1"/>
    <property type="match status" value="1"/>
</dbReference>
<keyword evidence="3" id="KW-1185">Reference proteome</keyword>
<dbReference type="Proteomes" id="UP001526246">
    <property type="component" value="Unassembled WGS sequence"/>
</dbReference>
<sequence>MSDVIDNRQERRFELDLGGGGMAFTAYRLEGNRIVFPHTVVPEGHEGEGIGSRLVRAALSSARERGLSVVPQCSFFAAYMARHPETHDLLDPDAAGLLDH</sequence>
<feature type="domain" description="N-acetyltransferase" evidence="1">
    <location>
        <begin position="5"/>
        <end position="91"/>
    </location>
</feature>
<gene>
    <name evidence="2" type="ORF">OMW55_09870</name>
</gene>
<dbReference type="PROSITE" id="PS51729">
    <property type="entry name" value="GNAT_YJDJ"/>
    <property type="match status" value="1"/>
</dbReference>
<dbReference type="PANTHER" id="PTHR31435:SF10">
    <property type="entry name" value="BSR4717 PROTEIN"/>
    <property type="match status" value="1"/>
</dbReference>
<accession>A0ABT3JGB3</accession>
<dbReference type="InterPro" id="IPR045057">
    <property type="entry name" value="Gcn5-rel_NAT"/>
</dbReference>
<evidence type="ECO:0000313" key="3">
    <source>
        <dbReference type="Proteomes" id="UP001526246"/>
    </source>
</evidence>
<dbReference type="InterPro" id="IPR031165">
    <property type="entry name" value="GNAT_YJDJ"/>
</dbReference>